<organism evidence="3 4">
    <name type="scientific">Pseudothauera nasutitermitis</name>
    <dbReference type="NCBI Taxonomy" id="2565930"/>
    <lineage>
        <taxon>Bacteria</taxon>
        <taxon>Pseudomonadati</taxon>
        <taxon>Pseudomonadota</taxon>
        <taxon>Betaproteobacteria</taxon>
        <taxon>Rhodocyclales</taxon>
        <taxon>Zoogloeaceae</taxon>
        <taxon>Pseudothauera</taxon>
    </lineage>
</organism>
<evidence type="ECO:0008006" key="5">
    <source>
        <dbReference type="Google" id="ProtNLM"/>
    </source>
</evidence>
<comment type="caution">
    <text evidence="3">The sequence shown here is derived from an EMBL/GenBank/DDBJ whole genome shotgun (WGS) entry which is preliminary data.</text>
</comment>
<dbReference type="OrthoDB" id="5298412at2"/>
<evidence type="ECO:0000256" key="1">
    <source>
        <dbReference type="SAM" id="Coils"/>
    </source>
</evidence>
<keyword evidence="2" id="KW-0732">Signal</keyword>
<evidence type="ECO:0000313" key="3">
    <source>
        <dbReference type="EMBL" id="THF62825.1"/>
    </source>
</evidence>
<gene>
    <name evidence="3" type="ORF">E6C76_16270</name>
</gene>
<dbReference type="RefSeq" id="WP_136349306.1">
    <property type="nucleotide sequence ID" value="NZ_SSOC01000006.1"/>
</dbReference>
<sequence>MGRPRRADLLLFATALALPLHAAAQGAGGRTIYCCEDNSGRPVCGDVLPMACYGKAYREISPQGTVRRHVAAPLTAEEIARRQAEERRRRFEEAREMQQRRLDQALLETYASLEDLDTQRGRALNELNRQLEELNTRMAELDDRRFKLEQEREFYDEDKVPRELAADLRAAEGEVAAQRAVIDAKTRELNAVRARFDDDRRRYVELTLGSPPGR</sequence>
<dbReference type="Proteomes" id="UP000308430">
    <property type="component" value="Unassembled WGS sequence"/>
</dbReference>
<dbReference type="AlphaFoldDB" id="A0A4S4ASH2"/>
<evidence type="ECO:0000313" key="4">
    <source>
        <dbReference type="Proteomes" id="UP000308430"/>
    </source>
</evidence>
<feature type="chain" id="PRO_5020746397" description="DUF4124 domain-containing protein" evidence="2">
    <location>
        <begin position="23"/>
        <end position="214"/>
    </location>
</feature>
<evidence type="ECO:0000256" key="2">
    <source>
        <dbReference type="SAM" id="SignalP"/>
    </source>
</evidence>
<accession>A0A4S4ASH2</accession>
<keyword evidence="4" id="KW-1185">Reference proteome</keyword>
<keyword evidence="1" id="KW-0175">Coiled coil</keyword>
<feature type="signal peptide" evidence="2">
    <location>
        <begin position="1"/>
        <end position="22"/>
    </location>
</feature>
<reference evidence="3 4" key="1">
    <citation type="submission" date="2019-04" db="EMBL/GenBank/DDBJ databases">
        <title>Azoarcus nasutitermitis sp. nov. isolated from termite nest.</title>
        <authorList>
            <person name="Lin S.-Y."/>
            <person name="Hameed A."/>
            <person name="Hsu Y.-H."/>
            <person name="Young C.-C."/>
        </authorList>
    </citation>
    <scope>NUCLEOTIDE SEQUENCE [LARGE SCALE GENOMIC DNA]</scope>
    <source>
        <strain evidence="3 4">CC-YHH838</strain>
    </source>
</reference>
<proteinExistence type="predicted"/>
<feature type="coiled-coil region" evidence="1">
    <location>
        <begin position="74"/>
        <end position="158"/>
    </location>
</feature>
<protein>
    <recommendedName>
        <fullName evidence="5">DUF4124 domain-containing protein</fullName>
    </recommendedName>
</protein>
<name>A0A4S4ASH2_9RHOO</name>
<dbReference type="EMBL" id="SSOC01000006">
    <property type="protein sequence ID" value="THF62825.1"/>
    <property type="molecule type" value="Genomic_DNA"/>
</dbReference>